<accession>A0A835ECJ7</accession>
<dbReference type="OrthoDB" id="667521at2759"/>
<dbReference type="AlphaFoldDB" id="A0A835ECJ7"/>
<comment type="caution">
    <text evidence="1">The sequence shown here is derived from an EMBL/GenBank/DDBJ whole genome shotgun (WGS) entry which is preliminary data.</text>
</comment>
<proteinExistence type="predicted"/>
<organism evidence="1 2">
    <name type="scientific">Digitaria exilis</name>
    <dbReference type="NCBI Taxonomy" id="1010633"/>
    <lineage>
        <taxon>Eukaryota</taxon>
        <taxon>Viridiplantae</taxon>
        <taxon>Streptophyta</taxon>
        <taxon>Embryophyta</taxon>
        <taxon>Tracheophyta</taxon>
        <taxon>Spermatophyta</taxon>
        <taxon>Magnoliopsida</taxon>
        <taxon>Liliopsida</taxon>
        <taxon>Poales</taxon>
        <taxon>Poaceae</taxon>
        <taxon>PACMAD clade</taxon>
        <taxon>Panicoideae</taxon>
        <taxon>Panicodae</taxon>
        <taxon>Paniceae</taxon>
        <taxon>Anthephorinae</taxon>
        <taxon>Digitaria</taxon>
    </lineage>
</organism>
<reference evidence="1" key="1">
    <citation type="submission" date="2020-07" db="EMBL/GenBank/DDBJ databases">
        <title>Genome sequence and genetic diversity analysis of an under-domesticated orphan crop, white fonio (Digitaria exilis).</title>
        <authorList>
            <person name="Bennetzen J.L."/>
            <person name="Chen S."/>
            <person name="Ma X."/>
            <person name="Wang X."/>
            <person name="Yssel A.E.J."/>
            <person name="Chaluvadi S.R."/>
            <person name="Johnson M."/>
            <person name="Gangashetty P."/>
            <person name="Hamidou F."/>
            <person name="Sanogo M.D."/>
            <person name="Zwaenepoel A."/>
            <person name="Wallace J."/>
            <person name="Van De Peer Y."/>
            <person name="Van Deynze A."/>
        </authorList>
    </citation>
    <scope>NUCLEOTIDE SEQUENCE</scope>
    <source>
        <tissue evidence="1">Leaves</tissue>
    </source>
</reference>
<keyword evidence="2" id="KW-1185">Reference proteome</keyword>
<evidence type="ECO:0000313" key="2">
    <source>
        <dbReference type="Proteomes" id="UP000636709"/>
    </source>
</evidence>
<sequence>MLLKVLSQLRASNQVHLGNNAFTSFWLDHWVGPMPLSEMFPALLSFCQRPNAIVGDCRVGNTWDFHLEGRLSSTAAAERDMLFLALQPMDPQGDDIRGIGDAMAPFTASAFYARQMESRPIDVFADAIWNNAATPRYKHFLWLVHHHRLPSAILLHR</sequence>
<dbReference type="EMBL" id="JACEFO010002208">
    <property type="protein sequence ID" value="KAF8673238.1"/>
    <property type="molecule type" value="Genomic_DNA"/>
</dbReference>
<protein>
    <recommendedName>
        <fullName evidence="3">Reverse transcriptase zinc-binding domain-containing protein</fullName>
    </recommendedName>
</protein>
<evidence type="ECO:0000313" key="1">
    <source>
        <dbReference type="EMBL" id="KAF8673238.1"/>
    </source>
</evidence>
<gene>
    <name evidence="1" type="ORF">HU200_048790</name>
</gene>
<evidence type="ECO:0008006" key="3">
    <source>
        <dbReference type="Google" id="ProtNLM"/>
    </source>
</evidence>
<name>A0A835ECJ7_9POAL</name>
<dbReference type="Proteomes" id="UP000636709">
    <property type="component" value="Unassembled WGS sequence"/>
</dbReference>